<dbReference type="EMBL" id="ML008107">
    <property type="protein sequence ID" value="RKP15680.1"/>
    <property type="molecule type" value="Genomic_DNA"/>
</dbReference>
<reference evidence="2" key="1">
    <citation type="journal article" date="2018" name="Nat. Microbiol.">
        <title>Leveraging single-cell genomics to expand the fungal tree of life.</title>
        <authorList>
            <person name="Ahrendt S.R."/>
            <person name="Quandt C.A."/>
            <person name="Ciobanu D."/>
            <person name="Clum A."/>
            <person name="Salamov A."/>
            <person name="Andreopoulos B."/>
            <person name="Cheng J.F."/>
            <person name="Woyke T."/>
            <person name="Pelin A."/>
            <person name="Henrissat B."/>
            <person name="Reynolds N.K."/>
            <person name="Benny G.L."/>
            <person name="Smith M.E."/>
            <person name="James T.Y."/>
            <person name="Grigoriev I.V."/>
        </authorList>
    </citation>
    <scope>NUCLEOTIDE SEQUENCE [LARGE SCALE GENOMIC DNA]</scope>
    <source>
        <strain evidence="2">CSF55</strain>
    </source>
</reference>
<evidence type="ECO:0000313" key="2">
    <source>
        <dbReference type="Proteomes" id="UP000281549"/>
    </source>
</evidence>
<gene>
    <name evidence="1" type="ORF">ROZALSC1DRAFT_26181</name>
</gene>
<evidence type="ECO:0000313" key="1">
    <source>
        <dbReference type="EMBL" id="RKP15680.1"/>
    </source>
</evidence>
<dbReference type="AlphaFoldDB" id="A0A4P9YC16"/>
<protein>
    <submittedName>
        <fullName evidence="1">Uncharacterized protein</fullName>
    </submittedName>
</protein>
<organism evidence="1 2">
    <name type="scientific">Rozella allomycis (strain CSF55)</name>
    <dbReference type="NCBI Taxonomy" id="988480"/>
    <lineage>
        <taxon>Eukaryota</taxon>
        <taxon>Fungi</taxon>
        <taxon>Fungi incertae sedis</taxon>
        <taxon>Cryptomycota</taxon>
        <taxon>Cryptomycota incertae sedis</taxon>
        <taxon>Rozella</taxon>
    </lineage>
</organism>
<sequence length="102" mass="11838">MVNPSLNQTFSNVLLNSNDNNVNSNIFLTVRFNEFHLEEFNVKIGRSVYRESKGLLDPLPIVDLPFQNDIFNKLMWKLIWLEARPSTHLPIRSLCGSFMVDI</sequence>
<name>A0A4P9YC16_ROZAC</name>
<proteinExistence type="predicted"/>
<dbReference type="Proteomes" id="UP000281549">
    <property type="component" value="Unassembled WGS sequence"/>
</dbReference>
<accession>A0A4P9YC16</accession>